<keyword evidence="2" id="KW-1185">Reference proteome</keyword>
<accession>A0A853JJ00</accession>
<dbReference type="RefSeq" id="WP_180680266.1">
    <property type="nucleotide sequence ID" value="NZ_JACCKA010000093.1"/>
</dbReference>
<gene>
    <name evidence="1" type="primary">tagF</name>
    <name evidence="1" type="ORF">H0E84_19210</name>
</gene>
<name>A0A853JJ00_9GAMM</name>
<dbReference type="EMBL" id="JACCKA010000093">
    <property type="protein sequence ID" value="NZA28507.1"/>
    <property type="molecule type" value="Genomic_DNA"/>
</dbReference>
<protein>
    <submittedName>
        <fullName evidence="1">Type VI secretion system-associated protein TagF</fullName>
    </submittedName>
</protein>
<reference evidence="1 2" key="1">
    <citation type="submission" date="2020-07" db="EMBL/GenBank/DDBJ databases">
        <title>Luteimonas sp. SJ-92.</title>
        <authorList>
            <person name="Huang X.-X."/>
            <person name="Xu L."/>
            <person name="Sun J.-Q."/>
        </authorList>
    </citation>
    <scope>NUCLEOTIDE SEQUENCE [LARGE SCALE GENOMIC DNA]</scope>
    <source>
        <strain evidence="1 2">SJ-92</strain>
    </source>
</reference>
<dbReference type="Proteomes" id="UP000578091">
    <property type="component" value="Unassembled WGS sequence"/>
</dbReference>
<comment type="caution">
    <text evidence="1">The sequence shown here is derived from an EMBL/GenBank/DDBJ whole genome shotgun (WGS) entry which is preliminary data.</text>
</comment>
<dbReference type="InterPro" id="IPR038225">
    <property type="entry name" value="TagF_sf"/>
</dbReference>
<dbReference type="Gene3D" id="3.40.1730.10">
    <property type="entry name" value="pa0076 domain"/>
    <property type="match status" value="1"/>
</dbReference>
<organism evidence="1 2">
    <name type="scientific">Luteimonas salinisoli</name>
    <dbReference type="NCBI Taxonomy" id="2752307"/>
    <lineage>
        <taxon>Bacteria</taxon>
        <taxon>Pseudomonadati</taxon>
        <taxon>Pseudomonadota</taxon>
        <taxon>Gammaproteobacteria</taxon>
        <taxon>Lysobacterales</taxon>
        <taxon>Lysobacteraceae</taxon>
        <taxon>Luteimonas</taxon>
    </lineage>
</organism>
<proteinExistence type="predicted"/>
<evidence type="ECO:0000313" key="1">
    <source>
        <dbReference type="EMBL" id="NZA28507.1"/>
    </source>
</evidence>
<dbReference type="InterPro" id="IPR017748">
    <property type="entry name" value="TagF"/>
</dbReference>
<sequence length="327" mass="35893">MTQTVSAAVSYFGKVPSRGDFVRTADNHQLMGLLDRWAGSSIELLSQNPDWKRLYDQAPDVHYAFMGSRSRLVVCGHFLPSRDASQRRFPLLSAIRLEVGSPLGFIGRSPMALSRVWNGLSRQARSAVDADEAAAALQELAESRYDLSIDPTAYAAPFADFMDLQTIGSLERLLRDSGHADVVLRRTLPALGLLLQPVLTGSGVTIDKGLELPLPRDPLYRPLVGAFWLDIVAAFVARGDFELAVLVRDEDAPRMIVGFNGADQQILRAVLDPQAAAEHLIRVDDAEWVDDHLPGDYALNKLASYVDRHDLSLKAARAIFGETFLGA</sequence>
<evidence type="ECO:0000313" key="2">
    <source>
        <dbReference type="Proteomes" id="UP000578091"/>
    </source>
</evidence>
<dbReference type="NCBIfam" id="TIGR03373">
    <property type="entry name" value="VI_minor_4"/>
    <property type="match status" value="1"/>
</dbReference>
<dbReference type="AlphaFoldDB" id="A0A853JJ00"/>
<dbReference type="Pfam" id="PF09867">
    <property type="entry name" value="TagF_N"/>
    <property type="match status" value="1"/>
</dbReference>